<dbReference type="GO" id="GO:0016042">
    <property type="term" value="P:lipid catabolic process"/>
    <property type="evidence" value="ECO:0007669"/>
    <property type="project" value="UniProtKB-KW"/>
</dbReference>
<keyword evidence="5" id="KW-0378">Hydrolase</keyword>
<keyword evidence="3" id="KW-0964">Secreted</keyword>
<dbReference type="InterPro" id="IPR036514">
    <property type="entry name" value="SGNH_hydro_sf"/>
</dbReference>
<dbReference type="GO" id="GO:0005576">
    <property type="term" value="C:extracellular region"/>
    <property type="evidence" value="ECO:0007669"/>
    <property type="project" value="UniProtKB-SubCell"/>
</dbReference>
<reference evidence="9" key="1">
    <citation type="submission" date="2022-04" db="EMBL/GenBank/DDBJ databases">
        <title>A functionally conserved STORR gene fusion in Papaver species that diverged 16.8 million years ago.</title>
        <authorList>
            <person name="Catania T."/>
        </authorList>
    </citation>
    <scope>NUCLEOTIDE SEQUENCE</scope>
    <source>
        <strain evidence="9">S-188037</strain>
    </source>
</reference>
<dbReference type="InterPro" id="IPR035669">
    <property type="entry name" value="SGNH_plant_lipase-like"/>
</dbReference>
<evidence type="ECO:0000256" key="3">
    <source>
        <dbReference type="ARBA" id="ARBA00022525"/>
    </source>
</evidence>
<evidence type="ECO:0000256" key="2">
    <source>
        <dbReference type="ARBA" id="ARBA00008668"/>
    </source>
</evidence>
<evidence type="ECO:0000313" key="10">
    <source>
        <dbReference type="Proteomes" id="UP001202328"/>
    </source>
</evidence>
<keyword evidence="10" id="KW-1185">Reference proteome</keyword>
<evidence type="ECO:0000256" key="7">
    <source>
        <dbReference type="ARBA" id="ARBA00023098"/>
    </source>
</evidence>
<proteinExistence type="inferred from homology"/>
<dbReference type="GO" id="GO:0016788">
    <property type="term" value="F:hydrolase activity, acting on ester bonds"/>
    <property type="evidence" value="ECO:0007669"/>
    <property type="project" value="InterPro"/>
</dbReference>
<evidence type="ECO:0000256" key="8">
    <source>
        <dbReference type="SAM" id="SignalP"/>
    </source>
</evidence>
<evidence type="ECO:0000256" key="5">
    <source>
        <dbReference type="ARBA" id="ARBA00022801"/>
    </source>
</evidence>
<feature type="signal peptide" evidence="8">
    <location>
        <begin position="1"/>
        <end position="25"/>
    </location>
</feature>
<dbReference type="PANTHER" id="PTHR45650:SF32">
    <property type="entry name" value="GDSL-LIKE LIPASE_ACYLHYDROLASE"/>
    <property type="match status" value="1"/>
</dbReference>
<comment type="subcellular location">
    <subcellularLocation>
        <location evidence="1">Secreted</location>
    </subcellularLocation>
</comment>
<dbReference type="InterPro" id="IPR051238">
    <property type="entry name" value="GDSL_esterase/lipase"/>
</dbReference>
<feature type="chain" id="PRO_5042211757" description="GDSL esterase/lipase" evidence="8">
    <location>
        <begin position="26"/>
        <end position="386"/>
    </location>
</feature>
<keyword evidence="7" id="KW-0443">Lipid metabolism</keyword>
<name>A0AAD4SUP2_9MAGN</name>
<dbReference type="EMBL" id="JAJJMB010008334">
    <property type="protein sequence ID" value="KAI3924443.1"/>
    <property type="molecule type" value="Genomic_DNA"/>
</dbReference>
<dbReference type="InterPro" id="IPR001087">
    <property type="entry name" value="GDSL"/>
</dbReference>
<protein>
    <recommendedName>
        <fullName evidence="11">GDSL esterase/lipase</fullName>
    </recommendedName>
</protein>
<dbReference type="Proteomes" id="UP001202328">
    <property type="component" value="Unassembled WGS sequence"/>
</dbReference>
<accession>A0AAD4SUP2</accession>
<sequence length="386" mass="42767">MKDYQQRLLLLQIIILASFKHGSSSIVTKNTRVVHDYGGAVGSMVGAQPQEVSAMFVFGDSLVDNGNNNYLASWAKSNYEPYGIDFNQGPTGRFCNGKTIIDLLGDLLGLPYIPAHASVYKVEMMQRGVNYASAAGGILDVTGRDLGDRFSLGQQVGHFIENMNQMGKEMGTKTNMSEYLSKSIAVVIIGSNDYINNYLLPTLYATSYYYRPDDYADLLINHFSEKLMELHSAGLRKFFLAGVGPLGCIPNQLANNFVPHRQCVLYVNQMVQMFNVRLRSLIDSLNNKNPGAIFVYGDTYGAFNDMIKNPSKYGFQVNDHGCCGLGLNQGQITCLPNATPCANRKEYVFWDAFHPTEAVNSILAHRAYLGPPSDCHPMNVKQMVQI</sequence>
<dbReference type="PANTHER" id="PTHR45650">
    <property type="entry name" value="GDSL-LIKE LIPASE/ACYLHYDROLASE-RELATED"/>
    <property type="match status" value="1"/>
</dbReference>
<evidence type="ECO:0000256" key="4">
    <source>
        <dbReference type="ARBA" id="ARBA00022729"/>
    </source>
</evidence>
<gene>
    <name evidence="9" type="ORF">MKW98_032644</name>
</gene>
<evidence type="ECO:0008006" key="11">
    <source>
        <dbReference type="Google" id="ProtNLM"/>
    </source>
</evidence>
<evidence type="ECO:0000313" key="9">
    <source>
        <dbReference type="EMBL" id="KAI3924443.1"/>
    </source>
</evidence>
<dbReference type="CDD" id="cd01837">
    <property type="entry name" value="SGNH_plant_lipase_like"/>
    <property type="match status" value="1"/>
</dbReference>
<organism evidence="9 10">
    <name type="scientific">Papaver atlanticum</name>
    <dbReference type="NCBI Taxonomy" id="357466"/>
    <lineage>
        <taxon>Eukaryota</taxon>
        <taxon>Viridiplantae</taxon>
        <taxon>Streptophyta</taxon>
        <taxon>Embryophyta</taxon>
        <taxon>Tracheophyta</taxon>
        <taxon>Spermatophyta</taxon>
        <taxon>Magnoliopsida</taxon>
        <taxon>Ranunculales</taxon>
        <taxon>Papaveraceae</taxon>
        <taxon>Papaveroideae</taxon>
        <taxon>Papaver</taxon>
    </lineage>
</organism>
<comment type="similarity">
    <text evidence="2">Belongs to the 'GDSL' lipolytic enzyme family.</text>
</comment>
<dbReference type="Pfam" id="PF00657">
    <property type="entry name" value="Lipase_GDSL"/>
    <property type="match status" value="1"/>
</dbReference>
<comment type="caution">
    <text evidence="9">The sequence shown here is derived from an EMBL/GenBank/DDBJ whole genome shotgun (WGS) entry which is preliminary data.</text>
</comment>
<keyword evidence="4 8" id="KW-0732">Signal</keyword>
<evidence type="ECO:0000256" key="1">
    <source>
        <dbReference type="ARBA" id="ARBA00004613"/>
    </source>
</evidence>
<keyword evidence="6" id="KW-0442">Lipid degradation</keyword>
<dbReference type="AlphaFoldDB" id="A0AAD4SUP2"/>
<dbReference type="Gene3D" id="3.40.50.1110">
    <property type="entry name" value="SGNH hydrolase"/>
    <property type="match status" value="1"/>
</dbReference>
<evidence type="ECO:0000256" key="6">
    <source>
        <dbReference type="ARBA" id="ARBA00022963"/>
    </source>
</evidence>